<feature type="chain" id="PRO_5045722966" evidence="2">
    <location>
        <begin position="23"/>
        <end position="322"/>
    </location>
</feature>
<comment type="caution">
    <text evidence="3">The sequence shown here is derived from an EMBL/GenBank/DDBJ whole genome shotgun (WGS) entry which is preliminary data.</text>
</comment>
<evidence type="ECO:0000313" key="4">
    <source>
        <dbReference type="Proteomes" id="UP001196870"/>
    </source>
</evidence>
<dbReference type="SUPFAM" id="SSF53850">
    <property type="entry name" value="Periplasmic binding protein-like II"/>
    <property type="match status" value="1"/>
</dbReference>
<protein>
    <submittedName>
        <fullName evidence="3">Tripartite tricarboxylate transporter substrate binding protein</fullName>
    </submittedName>
</protein>
<dbReference type="PANTHER" id="PTHR42928:SF5">
    <property type="entry name" value="BLR1237 PROTEIN"/>
    <property type="match status" value="1"/>
</dbReference>
<keyword evidence="4" id="KW-1185">Reference proteome</keyword>
<organism evidence="3 4">
    <name type="scientific">Plastoroseomonas hellenica</name>
    <dbReference type="NCBI Taxonomy" id="2687306"/>
    <lineage>
        <taxon>Bacteria</taxon>
        <taxon>Pseudomonadati</taxon>
        <taxon>Pseudomonadota</taxon>
        <taxon>Alphaproteobacteria</taxon>
        <taxon>Acetobacterales</taxon>
        <taxon>Acetobacteraceae</taxon>
        <taxon>Plastoroseomonas</taxon>
    </lineage>
</organism>
<name>A0ABS5ES25_9PROT</name>
<dbReference type="PANTHER" id="PTHR42928">
    <property type="entry name" value="TRICARBOXYLATE-BINDING PROTEIN"/>
    <property type="match status" value="1"/>
</dbReference>
<dbReference type="Proteomes" id="UP001196870">
    <property type="component" value="Unassembled WGS sequence"/>
</dbReference>
<reference evidence="4" key="1">
    <citation type="journal article" date="2021" name="Syst. Appl. Microbiol.">
        <title>Roseomonas hellenica sp. nov., isolated from roots of wild-growing Alkanna tinctoria.</title>
        <authorList>
            <person name="Rat A."/>
            <person name="Naranjo H.D."/>
            <person name="Lebbe L."/>
            <person name="Cnockaert M."/>
            <person name="Krigas N."/>
            <person name="Grigoriadou K."/>
            <person name="Maloupa E."/>
            <person name="Willems A."/>
        </authorList>
    </citation>
    <scope>NUCLEOTIDE SEQUENCE [LARGE SCALE GENOMIC DNA]</scope>
    <source>
        <strain evidence="4">LMG 31523</strain>
    </source>
</reference>
<dbReference type="RefSeq" id="WP_211850677.1">
    <property type="nucleotide sequence ID" value="NZ_JAAGBB010000002.1"/>
</dbReference>
<accession>A0ABS5ES25</accession>
<evidence type="ECO:0000313" key="3">
    <source>
        <dbReference type="EMBL" id="MBR0663078.1"/>
    </source>
</evidence>
<dbReference type="InterPro" id="IPR042100">
    <property type="entry name" value="Bug_dom1"/>
</dbReference>
<sequence>MLGRRGLGAAALGLAAARQALAQDAARGPVTIIVPWAPGGSADTLARLLAQKLSQDLGQSFVVENRPGASGIIGHAAVARARPDGSTILFAASATYAMVPHLLPLPYDNATAFAPIGLILSTPLVVCVSPRLGVTDLQGLVARAKAAPGRLSYGSAGAGSTTHLATEMLLGMAGIEVTEVPYRGNAPALQAVLADEVQFTSVDAPVALPFVRSGDLRAVAVTTRGRSPLLPEVPSIAEAGYPDYECATEFALLAPAGTPAAVTARLQAAVAAALRAPDMQEKLAQQAVVASIGTPAEFPAYLARENARWSRLIRERNIRVQQ</sequence>
<dbReference type="PIRSF" id="PIRSF017082">
    <property type="entry name" value="YflP"/>
    <property type="match status" value="1"/>
</dbReference>
<comment type="similarity">
    <text evidence="1">Belongs to the UPF0065 (bug) family.</text>
</comment>
<dbReference type="EMBL" id="JAAGBB010000002">
    <property type="protein sequence ID" value="MBR0663078.1"/>
    <property type="molecule type" value="Genomic_DNA"/>
</dbReference>
<proteinExistence type="inferred from homology"/>
<evidence type="ECO:0000256" key="1">
    <source>
        <dbReference type="ARBA" id="ARBA00006987"/>
    </source>
</evidence>
<dbReference type="InterPro" id="IPR005064">
    <property type="entry name" value="BUG"/>
</dbReference>
<keyword evidence="2" id="KW-0732">Signal</keyword>
<evidence type="ECO:0000256" key="2">
    <source>
        <dbReference type="SAM" id="SignalP"/>
    </source>
</evidence>
<dbReference type="Pfam" id="PF03401">
    <property type="entry name" value="TctC"/>
    <property type="match status" value="1"/>
</dbReference>
<dbReference type="Gene3D" id="3.40.190.10">
    <property type="entry name" value="Periplasmic binding protein-like II"/>
    <property type="match status" value="1"/>
</dbReference>
<feature type="signal peptide" evidence="2">
    <location>
        <begin position="1"/>
        <end position="22"/>
    </location>
</feature>
<dbReference type="CDD" id="cd13578">
    <property type="entry name" value="PBP2_Bug27"/>
    <property type="match status" value="1"/>
</dbReference>
<gene>
    <name evidence="3" type="ORF">GXW71_01800</name>
</gene>
<dbReference type="Gene3D" id="3.40.190.150">
    <property type="entry name" value="Bordetella uptake gene, domain 1"/>
    <property type="match status" value="1"/>
</dbReference>